<evidence type="ECO:0000256" key="1">
    <source>
        <dbReference type="SAM" id="SignalP"/>
    </source>
</evidence>
<dbReference type="AlphaFoldDB" id="A0A3L8SA02"/>
<feature type="signal peptide" evidence="1">
    <location>
        <begin position="1"/>
        <end position="19"/>
    </location>
</feature>
<proteinExistence type="predicted"/>
<evidence type="ECO:0000313" key="3">
    <source>
        <dbReference type="Proteomes" id="UP000276834"/>
    </source>
</evidence>
<accession>A0A3L8SA02</accession>
<feature type="non-terminal residue" evidence="2">
    <location>
        <position position="1"/>
    </location>
</feature>
<name>A0A3L8SA02_CHLGU</name>
<comment type="caution">
    <text evidence="2">The sequence shown here is derived from an EMBL/GenBank/DDBJ whole genome shotgun (WGS) entry which is preliminary data.</text>
</comment>
<dbReference type="Proteomes" id="UP000276834">
    <property type="component" value="Unassembled WGS sequence"/>
</dbReference>
<gene>
    <name evidence="2" type="ORF">DV515_00010131</name>
</gene>
<keyword evidence="3" id="KW-1185">Reference proteome</keyword>
<organism evidence="2 3">
    <name type="scientific">Chloebia gouldiae</name>
    <name type="common">Gouldian finch</name>
    <name type="synonym">Erythrura gouldiae</name>
    <dbReference type="NCBI Taxonomy" id="44316"/>
    <lineage>
        <taxon>Eukaryota</taxon>
        <taxon>Metazoa</taxon>
        <taxon>Chordata</taxon>
        <taxon>Craniata</taxon>
        <taxon>Vertebrata</taxon>
        <taxon>Euteleostomi</taxon>
        <taxon>Archelosauria</taxon>
        <taxon>Archosauria</taxon>
        <taxon>Dinosauria</taxon>
        <taxon>Saurischia</taxon>
        <taxon>Theropoda</taxon>
        <taxon>Coelurosauria</taxon>
        <taxon>Aves</taxon>
        <taxon>Neognathae</taxon>
        <taxon>Neoaves</taxon>
        <taxon>Telluraves</taxon>
        <taxon>Australaves</taxon>
        <taxon>Passeriformes</taxon>
        <taxon>Passeroidea</taxon>
        <taxon>Passeridae</taxon>
        <taxon>Chloebia</taxon>
    </lineage>
</organism>
<dbReference type="EMBL" id="QUSF01000035">
    <property type="protein sequence ID" value="RLV99047.1"/>
    <property type="molecule type" value="Genomic_DNA"/>
</dbReference>
<keyword evidence="1" id="KW-0732">Signal</keyword>
<protein>
    <submittedName>
        <fullName evidence="2">Uncharacterized protein</fullName>
    </submittedName>
</protein>
<reference evidence="2 3" key="1">
    <citation type="journal article" date="2018" name="Proc. R. Soc. B">
        <title>A non-coding region near Follistatin controls head colour polymorphism in the Gouldian finch.</title>
        <authorList>
            <person name="Toomey M.B."/>
            <person name="Marques C.I."/>
            <person name="Andrade P."/>
            <person name="Araujo P.M."/>
            <person name="Sabatino S."/>
            <person name="Gazda M.A."/>
            <person name="Afonso S."/>
            <person name="Lopes R.J."/>
            <person name="Corbo J.C."/>
            <person name="Carneiro M."/>
        </authorList>
    </citation>
    <scope>NUCLEOTIDE SEQUENCE [LARGE SCALE GENOMIC DNA]</scope>
    <source>
        <strain evidence="2">Red01</strain>
        <tissue evidence="2">Muscle</tissue>
    </source>
</reference>
<evidence type="ECO:0000313" key="2">
    <source>
        <dbReference type="EMBL" id="RLV99047.1"/>
    </source>
</evidence>
<sequence length="62" mass="6992">SPWFLVCLFVLFFFFLIEGCNLSPCFDNTVLGLIEGAKAAQWREMLKESVCLAQIHSAPRAI</sequence>
<feature type="chain" id="PRO_5018220958" evidence="1">
    <location>
        <begin position="20"/>
        <end position="62"/>
    </location>
</feature>